<dbReference type="AlphaFoldDB" id="H8L0C3"/>
<evidence type="ECO:0000256" key="3">
    <source>
        <dbReference type="RuleBase" id="RU000363"/>
    </source>
</evidence>
<dbReference type="InterPro" id="IPR036291">
    <property type="entry name" value="NAD(P)-bd_dom_sf"/>
</dbReference>
<evidence type="ECO:0008006" key="6">
    <source>
        <dbReference type="Google" id="ProtNLM"/>
    </source>
</evidence>
<proteinExistence type="inferred from homology"/>
<dbReference type="PRINTS" id="PR00081">
    <property type="entry name" value="GDHRDH"/>
</dbReference>
<comment type="similarity">
    <text evidence="1 3">Belongs to the short-chain dehydrogenases/reductases (SDR) family.</text>
</comment>
<name>H8L0C3_FRAAD</name>
<evidence type="ECO:0000313" key="5">
    <source>
        <dbReference type="Proteomes" id="UP000005234"/>
    </source>
</evidence>
<dbReference type="eggNOG" id="COG4221">
    <property type="taxonomic scope" value="Bacteria"/>
</dbReference>
<evidence type="ECO:0000313" key="4">
    <source>
        <dbReference type="EMBL" id="AFC87163.1"/>
    </source>
</evidence>
<keyword evidence="2" id="KW-0560">Oxidoreductase</keyword>
<keyword evidence="5" id="KW-1185">Reference proteome</keyword>
<reference evidence="4" key="1">
    <citation type="submission" date="2012-02" db="EMBL/GenBank/DDBJ databases">
        <title>The complete genome of Frateuria aurantia DSM 6220.</title>
        <authorList>
            <consortium name="US DOE Joint Genome Institute (JGI-PGF)"/>
            <person name="Lucas S."/>
            <person name="Copeland A."/>
            <person name="Lapidus A."/>
            <person name="Glavina del Rio T."/>
            <person name="Dalin E."/>
            <person name="Tice H."/>
            <person name="Bruce D."/>
            <person name="Goodwin L."/>
            <person name="Pitluck S."/>
            <person name="Peters L."/>
            <person name="Ovchinnikova G."/>
            <person name="Teshima H."/>
            <person name="Kyrpides N."/>
            <person name="Mavromatis K."/>
            <person name="Ivanova N."/>
            <person name="Brettin T."/>
            <person name="Detter J.C."/>
            <person name="Han C."/>
            <person name="Larimer F."/>
            <person name="Land M."/>
            <person name="Hauser L."/>
            <person name="Markowitz V."/>
            <person name="Cheng J.-F."/>
            <person name="Hugenholtz P."/>
            <person name="Woyke T."/>
            <person name="Wu D."/>
            <person name="Brambilla E."/>
            <person name="Klenk H.-P."/>
            <person name="Eisen J.A."/>
        </authorList>
    </citation>
    <scope>NUCLEOTIDE SEQUENCE</scope>
    <source>
        <strain evidence="4">DSM 6220</strain>
    </source>
</reference>
<dbReference type="KEGG" id="fau:Fraau_2829"/>
<dbReference type="PRINTS" id="PR00080">
    <property type="entry name" value="SDRFAMILY"/>
</dbReference>
<dbReference type="InterPro" id="IPR020904">
    <property type="entry name" value="Sc_DH/Rdtase_CS"/>
</dbReference>
<dbReference type="InterPro" id="IPR002347">
    <property type="entry name" value="SDR_fam"/>
</dbReference>
<dbReference type="PANTHER" id="PTHR44196:SF1">
    <property type="entry name" value="DEHYDROGENASE_REDUCTASE SDR FAMILY MEMBER 7B"/>
    <property type="match status" value="1"/>
</dbReference>
<dbReference type="EMBL" id="CP003350">
    <property type="protein sequence ID" value="AFC87163.1"/>
    <property type="molecule type" value="Genomic_DNA"/>
</dbReference>
<protein>
    <recommendedName>
        <fullName evidence="6">Short-chain dehydrogenase</fullName>
    </recommendedName>
</protein>
<organism evidence="4 5">
    <name type="scientific">Frateuria aurantia (strain ATCC 33424 / DSM 6220 / KCTC 2777 / LMG 1558 / NBRC 3245 / NCIMB 13370)</name>
    <name type="common">Acetobacter aurantius</name>
    <dbReference type="NCBI Taxonomy" id="767434"/>
    <lineage>
        <taxon>Bacteria</taxon>
        <taxon>Pseudomonadati</taxon>
        <taxon>Pseudomonadota</taxon>
        <taxon>Gammaproteobacteria</taxon>
        <taxon>Lysobacterales</taxon>
        <taxon>Rhodanobacteraceae</taxon>
        <taxon>Frateuria</taxon>
    </lineage>
</organism>
<dbReference type="Pfam" id="PF00106">
    <property type="entry name" value="adh_short"/>
    <property type="match status" value="1"/>
</dbReference>
<dbReference type="GO" id="GO:0016020">
    <property type="term" value="C:membrane"/>
    <property type="evidence" value="ECO:0007669"/>
    <property type="project" value="TreeGrafter"/>
</dbReference>
<dbReference type="PANTHER" id="PTHR44196">
    <property type="entry name" value="DEHYDROGENASE/REDUCTASE SDR FAMILY MEMBER 7B"/>
    <property type="match status" value="1"/>
</dbReference>
<gene>
    <name evidence="4" type="ordered locus">Fraau_2829</name>
</gene>
<sequence length="261" mass="28072">MRELPRNVVITGASAGLGQALALAYAAPETVLGLVGRDAERLAITAELCRQRGAPVVTGRFDVATQAAPLAAWLTEFDRAHPIDLLIANAGVASTLSDDADWEDLARSRAVIDTNLYGSLHTALPTIELMRARKRGQVVLISSLAAFRGMAVSPAYCASKAALRAWGDSVRPLLAKDGLSLCLVYPGFVKTAMSDVFPGEKPFLWTPERAAALIQCRLRAGAAEIMFPRLLAEGIRWLNMLPPKMADWILERLSLAPAKSL</sequence>
<evidence type="ECO:0000256" key="2">
    <source>
        <dbReference type="ARBA" id="ARBA00023002"/>
    </source>
</evidence>
<dbReference type="SUPFAM" id="SSF51735">
    <property type="entry name" value="NAD(P)-binding Rossmann-fold domains"/>
    <property type="match status" value="1"/>
</dbReference>
<accession>H8L0C3</accession>
<dbReference type="HOGENOM" id="CLU_010194_2_1_6"/>
<dbReference type="PROSITE" id="PS00061">
    <property type="entry name" value="ADH_SHORT"/>
    <property type="match status" value="1"/>
</dbReference>
<dbReference type="STRING" id="767434.Fraau_2829"/>
<evidence type="ECO:0000256" key="1">
    <source>
        <dbReference type="ARBA" id="ARBA00006484"/>
    </source>
</evidence>
<dbReference type="GO" id="GO:0016491">
    <property type="term" value="F:oxidoreductase activity"/>
    <property type="evidence" value="ECO:0007669"/>
    <property type="project" value="UniProtKB-KW"/>
</dbReference>
<dbReference type="Gene3D" id="3.40.50.720">
    <property type="entry name" value="NAD(P)-binding Rossmann-like Domain"/>
    <property type="match status" value="1"/>
</dbReference>
<dbReference type="Proteomes" id="UP000005234">
    <property type="component" value="Chromosome"/>
</dbReference>